<dbReference type="Pfam" id="PF00534">
    <property type="entry name" value="Glycos_transf_1"/>
    <property type="match status" value="1"/>
</dbReference>
<organism evidence="4 5">
    <name type="scientific">Anaerofustis stercorihominis</name>
    <dbReference type="NCBI Taxonomy" id="214853"/>
    <lineage>
        <taxon>Bacteria</taxon>
        <taxon>Bacillati</taxon>
        <taxon>Bacillota</taxon>
        <taxon>Clostridia</taxon>
        <taxon>Eubacteriales</taxon>
        <taxon>Eubacteriaceae</taxon>
        <taxon>Anaerofustis</taxon>
    </lineage>
</organism>
<evidence type="ECO:0000256" key="1">
    <source>
        <dbReference type="ARBA" id="ARBA00022679"/>
    </source>
</evidence>
<dbReference type="GO" id="GO:0016757">
    <property type="term" value="F:glycosyltransferase activity"/>
    <property type="evidence" value="ECO:0007669"/>
    <property type="project" value="InterPro"/>
</dbReference>
<evidence type="ECO:0000313" key="5">
    <source>
        <dbReference type="Proteomes" id="UP000261212"/>
    </source>
</evidence>
<dbReference type="Gene3D" id="3.40.50.2000">
    <property type="entry name" value="Glycogen Phosphorylase B"/>
    <property type="match status" value="2"/>
</dbReference>
<name>A0A3E3E1B9_9FIRM</name>
<dbReference type="InterPro" id="IPR028098">
    <property type="entry name" value="Glyco_trans_4-like_N"/>
</dbReference>
<dbReference type="SUPFAM" id="SSF53756">
    <property type="entry name" value="UDP-Glycosyltransferase/glycogen phosphorylase"/>
    <property type="match status" value="1"/>
</dbReference>
<keyword evidence="1 4" id="KW-0808">Transferase</keyword>
<sequence>MIMIKVCHMTSAHKPTDVRIFEKECVSLAKKEEYEVYLVAKGKSYDSKNVHIVGIGTNNRGRISRMLFTAKDIYKKALEINADIYHFHDPELLPYGLKLKKKGKKVIFDSHENYSEQIKEKYYIPKFLRGFISKIFKSYESKVSKKIDGVIFPCPMFGKHPFEGRSKRYVYINNTPILEELYNKYEESEKDYSTPVVCYAGGLNYNRGITHLINACYKSGAKLILGGNFVPASYGEELKKTEEYKCVDFRGYLNRDDILNMYKDSTIGANVLLNVGQYAVLSNLSTKIYEFMSMGLPVISNDYPYAREVIEKYNFGIVVNSDSTDEIANAIKYLSENPKEAEEMGRNGRNAIKEHFNWSIDEKVLYDLYDDILK</sequence>
<dbReference type="Pfam" id="PF13439">
    <property type="entry name" value="Glyco_transf_4"/>
    <property type="match status" value="1"/>
</dbReference>
<feature type="domain" description="Glycosyltransferase subfamily 4-like N-terminal" evidence="3">
    <location>
        <begin position="31"/>
        <end position="156"/>
    </location>
</feature>
<evidence type="ECO:0000259" key="3">
    <source>
        <dbReference type="Pfam" id="PF13439"/>
    </source>
</evidence>
<dbReference type="GO" id="GO:0009103">
    <property type="term" value="P:lipopolysaccharide biosynthetic process"/>
    <property type="evidence" value="ECO:0007669"/>
    <property type="project" value="TreeGrafter"/>
</dbReference>
<gene>
    <name evidence="4" type="ORF">DW687_03150</name>
</gene>
<dbReference type="PANTHER" id="PTHR46401">
    <property type="entry name" value="GLYCOSYLTRANSFERASE WBBK-RELATED"/>
    <property type="match status" value="1"/>
</dbReference>
<dbReference type="AlphaFoldDB" id="A0A3E3E1B9"/>
<dbReference type="InterPro" id="IPR001296">
    <property type="entry name" value="Glyco_trans_1"/>
</dbReference>
<accession>A0A3E3E1B9</accession>
<protein>
    <submittedName>
        <fullName evidence="4">Glycosyltransferase family 1 protein</fullName>
    </submittedName>
</protein>
<feature type="domain" description="Glycosyl transferase family 1" evidence="2">
    <location>
        <begin position="187"/>
        <end position="350"/>
    </location>
</feature>
<proteinExistence type="predicted"/>
<dbReference type="EMBL" id="QUSM01000002">
    <property type="protein sequence ID" value="RGD75337.1"/>
    <property type="molecule type" value="Genomic_DNA"/>
</dbReference>
<dbReference type="Proteomes" id="UP000261212">
    <property type="component" value="Unassembled WGS sequence"/>
</dbReference>
<evidence type="ECO:0000313" key="4">
    <source>
        <dbReference type="EMBL" id="RGD75337.1"/>
    </source>
</evidence>
<dbReference type="CDD" id="cd03801">
    <property type="entry name" value="GT4_PimA-like"/>
    <property type="match status" value="1"/>
</dbReference>
<evidence type="ECO:0000259" key="2">
    <source>
        <dbReference type="Pfam" id="PF00534"/>
    </source>
</evidence>
<reference evidence="4 5" key="1">
    <citation type="submission" date="2018-08" db="EMBL/GenBank/DDBJ databases">
        <title>A genome reference for cultivated species of the human gut microbiota.</title>
        <authorList>
            <person name="Zou Y."/>
            <person name="Xue W."/>
            <person name="Luo G."/>
        </authorList>
    </citation>
    <scope>NUCLEOTIDE SEQUENCE [LARGE SCALE GENOMIC DNA]</scope>
    <source>
        <strain evidence="4 5">AM25-6</strain>
    </source>
</reference>
<comment type="caution">
    <text evidence="4">The sequence shown here is derived from an EMBL/GenBank/DDBJ whole genome shotgun (WGS) entry which is preliminary data.</text>
</comment>
<dbReference type="PANTHER" id="PTHR46401:SF2">
    <property type="entry name" value="GLYCOSYLTRANSFERASE WBBK-RELATED"/>
    <property type="match status" value="1"/>
</dbReference>